<protein>
    <submittedName>
        <fullName evidence="4">HTH-type transcriptional repressor KstR2</fullName>
    </submittedName>
</protein>
<reference evidence="4 5" key="1">
    <citation type="submission" date="2018-08" db="EMBL/GenBank/DDBJ databases">
        <title>Genetic Globetrotter - A new plasmid hitch-hiking vast phylogenetic and geographic distances.</title>
        <authorList>
            <person name="Vollmers J."/>
            <person name="Petersen J."/>
        </authorList>
    </citation>
    <scope>NUCLEOTIDE SEQUENCE [LARGE SCALE GENOMIC DNA]</scope>
    <source>
        <strain evidence="4 5">DSM 26383</strain>
    </source>
</reference>
<dbReference type="PANTHER" id="PTHR30055:SF226">
    <property type="entry name" value="HTH-TYPE TRANSCRIPTIONAL REGULATOR PKSA"/>
    <property type="match status" value="1"/>
</dbReference>
<evidence type="ECO:0000313" key="4">
    <source>
        <dbReference type="EMBL" id="QEW25690.1"/>
    </source>
</evidence>
<dbReference type="SUPFAM" id="SSF48498">
    <property type="entry name" value="Tetracyclin repressor-like, C-terminal domain"/>
    <property type="match status" value="1"/>
</dbReference>
<dbReference type="KEGG" id="rid:RIdsm_01477"/>
<dbReference type="PROSITE" id="PS50977">
    <property type="entry name" value="HTH_TETR_2"/>
    <property type="match status" value="1"/>
</dbReference>
<evidence type="ECO:0000256" key="1">
    <source>
        <dbReference type="ARBA" id="ARBA00023125"/>
    </source>
</evidence>
<dbReference type="InterPro" id="IPR001647">
    <property type="entry name" value="HTH_TetR"/>
</dbReference>
<dbReference type="Pfam" id="PF00440">
    <property type="entry name" value="TetR_N"/>
    <property type="match status" value="1"/>
</dbReference>
<sequence>MAKQKINQERESDAKNEIVRTAAEIFMNYGYAATSIDAIAEKMGATKGRIYHYYRSKAQIFFDIQRTAMTQLMQAVEPIAQEKVPAEEKLPRMAWAHLSLMLRELPVQKVAVQGLEKYLFEAEGFRHAKTLSEINALRDDYEQMFAEVIDAGAREGVFVKDSPRLLTKPFFGTMNWVTVWYRPRRIQSDEDIDTICSTLVDFAMRGLRDPKGGT</sequence>
<feature type="domain" description="HTH tetR-type" evidence="3">
    <location>
        <begin position="12"/>
        <end position="72"/>
    </location>
</feature>
<evidence type="ECO:0000259" key="3">
    <source>
        <dbReference type="PROSITE" id="PS50977"/>
    </source>
</evidence>
<keyword evidence="1 2" id="KW-0238">DNA-binding</keyword>
<organism evidence="4 5">
    <name type="scientific">Roseovarius indicus</name>
    <dbReference type="NCBI Taxonomy" id="540747"/>
    <lineage>
        <taxon>Bacteria</taxon>
        <taxon>Pseudomonadati</taxon>
        <taxon>Pseudomonadota</taxon>
        <taxon>Alphaproteobacteria</taxon>
        <taxon>Rhodobacterales</taxon>
        <taxon>Roseobacteraceae</taxon>
        <taxon>Roseovarius</taxon>
    </lineage>
</organism>
<dbReference type="GO" id="GO:0000976">
    <property type="term" value="F:transcription cis-regulatory region binding"/>
    <property type="evidence" value="ECO:0007669"/>
    <property type="project" value="TreeGrafter"/>
</dbReference>
<dbReference type="Gene3D" id="1.10.357.10">
    <property type="entry name" value="Tetracycline Repressor, domain 2"/>
    <property type="match status" value="1"/>
</dbReference>
<dbReference type="GO" id="GO:0003700">
    <property type="term" value="F:DNA-binding transcription factor activity"/>
    <property type="evidence" value="ECO:0007669"/>
    <property type="project" value="TreeGrafter"/>
</dbReference>
<dbReference type="RefSeq" id="WP_074940131.1">
    <property type="nucleotide sequence ID" value="NZ_CP031598.1"/>
</dbReference>
<dbReference type="PANTHER" id="PTHR30055">
    <property type="entry name" value="HTH-TYPE TRANSCRIPTIONAL REGULATOR RUTR"/>
    <property type="match status" value="1"/>
</dbReference>
<dbReference type="Proteomes" id="UP000325785">
    <property type="component" value="Chromosome"/>
</dbReference>
<accession>A0A5P3AAT7</accession>
<evidence type="ECO:0000313" key="5">
    <source>
        <dbReference type="Proteomes" id="UP000325785"/>
    </source>
</evidence>
<gene>
    <name evidence="4" type="primary">kstR2_3</name>
    <name evidence="4" type="ORF">RIdsm_01477</name>
</gene>
<dbReference type="Pfam" id="PF17932">
    <property type="entry name" value="TetR_C_24"/>
    <property type="match status" value="1"/>
</dbReference>
<dbReference type="InterPro" id="IPR009057">
    <property type="entry name" value="Homeodomain-like_sf"/>
</dbReference>
<dbReference type="InterPro" id="IPR036271">
    <property type="entry name" value="Tet_transcr_reg_TetR-rel_C_sf"/>
</dbReference>
<dbReference type="Gene3D" id="1.10.10.60">
    <property type="entry name" value="Homeodomain-like"/>
    <property type="match status" value="1"/>
</dbReference>
<dbReference type="InterPro" id="IPR050109">
    <property type="entry name" value="HTH-type_TetR-like_transc_reg"/>
</dbReference>
<name>A0A5P3AAT7_9RHOB</name>
<evidence type="ECO:0000256" key="2">
    <source>
        <dbReference type="PROSITE-ProRule" id="PRU00335"/>
    </source>
</evidence>
<dbReference type="InterPro" id="IPR041490">
    <property type="entry name" value="KstR2_TetR_C"/>
</dbReference>
<dbReference type="AlphaFoldDB" id="A0A5P3AAT7"/>
<dbReference type="PRINTS" id="PR00455">
    <property type="entry name" value="HTHTETR"/>
</dbReference>
<feature type="DNA-binding region" description="H-T-H motif" evidence="2">
    <location>
        <begin position="35"/>
        <end position="54"/>
    </location>
</feature>
<proteinExistence type="predicted"/>
<dbReference type="SUPFAM" id="SSF46689">
    <property type="entry name" value="Homeodomain-like"/>
    <property type="match status" value="1"/>
</dbReference>
<dbReference type="EMBL" id="CP031598">
    <property type="protein sequence ID" value="QEW25690.1"/>
    <property type="molecule type" value="Genomic_DNA"/>
</dbReference>